<dbReference type="AlphaFoldDB" id="A0A7X3G116"/>
<comment type="caution">
    <text evidence="7">The sequence shown here is derived from an EMBL/GenBank/DDBJ whole genome shotgun (WGS) entry which is preliminary data.</text>
</comment>
<feature type="transmembrane region" description="Helical" evidence="5">
    <location>
        <begin position="12"/>
        <end position="32"/>
    </location>
</feature>
<feature type="transmembrane region" description="Helical" evidence="5">
    <location>
        <begin position="67"/>
        <end position="86"/>
    </location>
</feature>
<evidence type="ECO:0000256" key="3">
    <source>
        <dbReference type="ARBA" id="ARBA00022989"/>
    </source>
</evidence>
<feature type="transmembrane region" description="Helical" evidence="5">
    <location>
        <begin position="200"/>
        <end position="228"/>
    </location>
</feature>
<name>A0A7X3G116_9BURK</name>
<feature type="transmembrane region" description="Helical" evidence="5">
    <location>
        <begin position="426"/>
        <end position="445"/>
    </location>
</feature>
<dbReference type="InterPro" id="IPR007016">
    <property type="entry name" value="O-antigen_ligase-rel_domated"/>
</dbReference>
<evidence type="ECO:0000313" key="8">
    <source>
        <dbReference type="Proteomes" id="UP000443353"/>
    </source>
</evidence>
<evidence type="ECO:0000256" key="2">
    <source>
        <dbReference type="ARBA" id="ARBA00022692"/>
    </source>
</evidence>
<keyword evidence="4 5" id="KW-0472">Membrane</keyword>
<evidence type="ECO:0000256" key="1">
    <source>
        <dbReference type="ARBA" id="ARBA00004141"/>
    </source>
</evidence>
<proteinExistence type="predicted"/>
<reference evidence="7 8" key="1">
    <citation type="submission" date="2019-12" db="EMBL/GenBank/DDBJ databases">
        <authorList>
            <person name="Li C."/>
            <person name="Zhao J."/>
        </authorList>
    </citation>
    <scope>NUCLEOTIDE SEQUENCE [LARGE SCALE GENOMIC DNA]</scope>
    <source>
        <strain evidence="7 8">NEAU-DD11</strain>
    </source>
</reference>
<dbReference type="GO" id="GO:0016020">
    <property type="term" value="C:membrane"/>
    <property type="evidence" value="ECO:0007669"/>
    <property type="project" value="UniProtKB-SubCell"/>
</dbReference>
<feature type="transmembrane region" description="Helical" evidence="5">
    <location>
        <begin position="92"/>
        <end position="110"/>
    </location>
</feature>
<dbReference type="Pfam" id="PF04932">
    <property type="entry name" value="Wzy_C"/>
    <property type="match status" value="1"/>
</dbReference>
<evidence type="ECO:0000259" key="6">
    <source>
        <dbReference type="Pfam" id="PF04932"/>
    </source>
</evidence>
<accession>A0A7X3G116</accession>
<protein>
    <recommendedName>
        <fullName evidence="6">O-antigen ligase-related domain-containing protein</fullName>
    </recommendedName>
</protein>
<dbReference type="InterPro" id="IPR051533">
    <property type="entry name" value="WaaL-like"/>
</dbReference>
<feature type="transmembrane region" description="Helical" evidence="5">
    <location>
        <begin position="368"/>
        <end position="391"/>
    </location>
</feature>
<dbReference type="Proteomes" id="UP000443353">
    <property type="component" value="Unassembled WGS sequence"/>
</dbReference>
<dbReference type="EMBL" id="WSES01000004">
    <property type="protein sequence ID" value="MVW61480.1"/>
    <property type="molecule type" value="Genomic_DNA"/>
</dbReference>
<organism evidence="7 8">
    <name type="scientific">Massilia cellulosiltytica</name>
    <dbReference type="NCBI Taxonomy" id="2683234"/>
    <lineage>
        <taxon>Bacteria</taxon>
        <taxon>Pseudomonadati</taxon>
        <taxon>Pseudomonadota</taxon>
        <taxon>Betaproteobacteria</taxon>
        <taxon>Burkholderiales</taxon>
        <taxon>Oxalobacteraceae</taxon>
        <taxon>Telluria group</taxon>
        <taxon>Massilia</taxon>
    </lineage>
</organism>
<feature type="domain" description="O-antigen ligase-related" evidence="6">
    <location>
        <begin position="199"/>
        <end position="342"/>
    </location>
</feature>
<comment type="subcellular location">
    <subcellularLocation>
        <location evidence="1">Membrane</location>
        <topology evidence="1">Multi-pass membrane protein</topology>
    </subcellularLocation>
</comment>
<keyword evidence="2 5" id="KW-0812">Transmembrane</keyword>
<feature type="transmembrane region" description="Helical" evidence="5">
    <location>
        <begin position="240"/>
        <end position="262"/>
    </location>
</feature>
<evidence type="ECO:0000256" key="4">
    <source>
        <dbReference type="ARBA" id="ARBA00023136"/>
    </source>
</evidence>
<keyword evidence="3 5" id="KW-1133">Transmembrane helix</keyword>
<dbReference type="RefSeq" id="WP_160409481.1">
    <property type="nucleotide sequence ID" value="NZ_WSES01000004.1"/>
</dbReference>
<feature type="transmembrane region" description="Helical" evidence="5">
    <location>
        <begin position="122"/>
        <end position="144"/>
    </location>
</feature>
<gene>
    <name evidence="7" type="ORF">GPY61_16235</name>
</gene>
<dbReference type="PANTHER" id="PTHR37422:SF13">
    <property type="entry name" value="LIPOPOLYSACCHARIDE BIOSYNTHESIS PROTEIN PA4999-RELATED"/>
    <property type="match status" value="1"/>
</dbReference>
<keyword evidence="8" id="KW-1185">Reference proteome</keyword>
<sequence>MLTTGTHPSALLQMRFTALLCLALLANFMLVAGHDHQRLVQIGTVLLGGGIALVERKTLSGLFSGRPGMALAAFFALGILSIAAAFSPRFAAFEVANLFLLYVLAAMVAAEIARNGQPALLLVLRCLGGMCAFYVFLFVVAYVGGLSLGIPLARDDFTTNFSNIRFFNHTQTSTLPLLILLCCLTPRASRVGWLWTAVAAYWWMALYATAGRGTLVGMMAGCAVAAVLARRRAVPYLRHVAMTAALGLVAYFFFLTVVPALLGAAGMSSFSSAFQRTAADPASGRMLLWRLAAALIEQHPWLGVGPMHFAHHAGYLHIGAHPHDWLFQVAAEWGLPALACLLAALAYGLRALLRSGARVRDDDGADQAIFAALLTGAVAILVDGLVSGIFVMPQSQLAVALYLGCAIGWHRIAGPALTAASGGVRYGVGAVCIVAAMAGVAAGAGPDAGARLRGEDPTPAQQAVNTGSQWPRLWKAGYF</sequence>
<evidence type="ECO:0000313" key="7">
    <source>
        <dbReference type="EMBL" id="MVW61480.1"/>
    </source>
</evidence>
<dbReference type="PANTHER" id="PTHR37422">
    <property type="entry name" value="TEICHURONIC ACID BIOSYNTHESIS PROTEIN TUAE"/>
    <property type="match status" value="1"/>
</dbReference>
<feature type="transmembrane region" description="Helical" evidence="5">
    <location>
        <begin position="325"/>
        <end position="347"/>
    </location>
</feature>
<evidence type="ECO:0000256" key="5">
    <source>
        <dbReference type="SAM" id="Phobius"/>
    </source>
</evidence>
<feature type="transmembrane region" description="Helical" evidence="5">
    <location>
        <begin position="38"/>
        <end position="55"/>
    </location>
</feature>